<dbReference type="GO" id="GO:0019369">
    <property type="term" value="P:arachidonate metabolic process"/>
    <property type="evidence" value="ECO:0007669"/>
    <property type="project" value="TreeGrafter"/>
</dbReference>
<organism evidence="1 2">
    <name type="scientific">Setomelanomma holmii</name>
    <dbReference type="NCBI Taxonomy" id="210430"/>
    <lineage>
        <taxon>Eukaryota</taxon>
        <taxon>Fungi</taxon>
        <taxon>Dikarya</taxon>
        <taxon>Ascomycota</taxon>
        <taxon>Pezizomycotina</taxon>
        <taxon>Dothideomycetes</taxon>
        <taxon>Pleosporomycetidae</taxon>
        <taxon>Pleosporales</taxon>
        <taxon>Pleosporineae</taxon>
        <taxon>Phaeosphaeriaceae</taxon>
        <taxon>Setomelanomma</taxon>
    </lineage>
</organism>
<sequence>MPIQEHFDLSFGTSSGSMVNMALYGLGMPLDDVYNLFKTLSERIFRGRNPFGIGFAAAAHALVSSYYYGQFPSADIDGVLRELLGDTTMLDNSYTMSIGARIGFPIVNVPTLQTCVATSYNGVGKAPEACYRVLRSGGPSDEISIRDAYFTPHAIPGHGTFYDGELSDHNPGTLMLQELRRLDPNFSCPDQLVSVGTGVCKSDHTETEAAATMRVNSLYQTYHHYLQYNFNGIQQFEKMRDMIKVSTVTQDKDVDQWIRRFDLPVEGPPADLADPAAIDSLGAAAWAYFAPHPEVHNLARSIIASTFYFQLRQMPVYE</sequence>
<dbReference type="InterPro" id="IPR016035">
    <property type="entry name" value="Acyl_Trfase/lysoPLipase"/>
</dbReference>
<accession>A0A9P4GTU3</accession>
<dbReference type="PANTHER" id="PTHR24185:SF8">
    <property type="entry name" value="PNPLA DOMAIN-CONTAINING PROTEIN"/>
    <property type="match status" value="1"/>
</dbReference>
<dbReference type="PANTHER" id="PTHR24185">
    <property type="entry name" value="CALCIUM-INDEPENDENT PHOSPHOLIPASE A2-GAMMA"/>
    <property type="match status" value="1"/>
</dbReference>
<name>A0A9P4GTU3_9PLEO</name>
<dbReference type="GO" id="GO:0047499">
    <property type="term" value="F:calcium-independent phospholipase A2 activity"/>
    <property type="evidence" value="ECO:0007669"/>
    <property type="project" value="TreeGrafter"/>
</dbReference>
<protein>
    <submittedName>
        <fullName evidence="1">FabD/lysophospholipase-like protein</fullName>
    </submittedName>
</protein>
<keyword evidence="2" id="KW-1185">Reference proteome</keyword>
<reference evidence="1" key="1">
    <citation type="journal article" date="2020" name="Stud. Mycol.">
        <title>101 Dothideomycetes genomes: a test case for predicting lifestyles and emergence of pathogens.</title>
        <authorList>
            <person name="Haridas S."/>
            <person name="Albert R."/>
            <person name="Binder M."/>
            <person name="Bloem J."/>
            <person name="Labutti K."/>
            <person name="Salamov A."/>
            <person name="Andreopoulos B."/>
            <person name="Baker S."/>
            <person name="Barry K."/>
            <person name="Bills G."/>
            <person name="Bluhm B."/>
            <person name="Cannon C."/>
            <person name="Castanera R."/>
            <person name="Culley D."/>
            <person name="Daum C."/>
            <person name="Ezra D."/>
            <person name="Gonzalez J."/>
            <person name="Henrissat B."/>
            <person name="Kuo A."/>
            <person name="Liang C."/>
            <person name="Lipzen A."/>
            <person name="Lutzoni F."/>
            <person name="Magnuson J."/>
            <person name="Mondo S."/>
            <person name="Nolan M."/>
            <person name="Ohm R."/>
            <person name="Pangilinan J."/>
            <person name="Park H.-J."/>
            <person name="Ramirez L."/>
            <person name="Alfaro M."/>
            <person name="Sun H."/>
            <person name="Tritt A."/>
            <person name="Yoshinaga Y."/>
            <person name="Zwiers L.-H."/>
            <person name="Turgeon B."/>
            <person name="Goodwin S."/>
            <person name="Spatafora J."/>
            <person name="Crous P."/>
            <person name="Grigoriev I."/>
        </authorList>
    </citation>
    <scope>NUCLEOTIDE SEQUENCE</scope>
    <source>
        <strain evidence="1">CBS 110217</strain>
    </source>
</reference>
<dbReference type="SUPFAM" id="SSF52151">
    <property type="entry name" value="FabD/lysophospholipase-like"/>
    <property type="match status" value="1"/>
</dbReference>
<dbReference type="Proteomes" id="UP000799777">
    <property type="component" value="Unassembled WGS sequence"/>
</dbReference>
<evidence type="ECO:0000313" key="2">
    <source>
        <dbReference type="Proteomes" id="UP000799777"/>
    </source>
</evidence>
<comment type="caution">
    <text evidence="1">The sequence shown here is derived from an EMBL/GenBank/DDBJ whole genome shotgun (WGS) entry which is preliminary data.</text>
</comment>
<dbReference type="AlphaFoldDB" id="A0A9P4GTU3"/>
<evidence type="ECO:0000313" key="1">
    <source>
        <dbReference type="EMBL" id="KAF2022613.1"/>
    </source>
</evidence>
<gene>
    <name evidence="1" type="ORF">EK21DRAFT_95572</name>
</gene>
<dbReference type="OrthoDB" id="194358at2759"/>
<dbReference type="GO" id="GO:0016020">
    <property type="term" value="C:membrane"/>
    <property type="evidence" value="ECO:0007669"/>
    <property type="project" value="TreeGrafter"/>
</dbReference>
<dbReference type="EMBL" id="ML978508">
    <property type="protein sequence ID" value="KAF2022613.1"/>
    <property type="molecule type" value="Genomic_DNA"/>
</dbReference>
<dbReference type="Gene3D" id="3.40.1090.10">
    <property type="entry name" value="Cytosolic phospholipase A2 catalytic domain"/>
    <property type="match status" value="1"/>
</dbReference>
<proteinExistence type="predicted"/>